<dbReference type="Gene3D" id="2.120.10.30">
    <property type="entry name" value="TolB, C-terminal domain"/>
    <property type="match status" value="2"/>
</dbReference>
<dbReference type="Gene3D" id="3.40.50.1820">
    <property type="entry name" value="alpha/beta hydrolase"/>
    <property type="match status" value="1"/>
</dbReference>
<organism evidence="8 9">
    <name type="scientific">Georgenia halophila</name>
    <dbReference type="NCBI Taxonomy" id="620889"/>
    <lineage>
        <taxon>Bacteria</taxon>
        <taxon>Bacillati</taxon>
        <taxon>Actinomycetota</taxon>
        <taxon>Actinomycetes</taxon>
        <taxon>Micrococcales</taxon>
        <taxon>Bogoriellaceae</taxon>
        <taxon>Georgenia</taxon>
    </lineage>
</organism>
<dbReference type="EMBL" id="BAABGN010000011">
    <property type="protein sequence ID" value="GAA4427413.1"/>
    <property type="molecule type" value="Genomic_DNA"/>
</dbReference>
<evidence type="ECO:0000256" key="3">
    <source>
        <dbReference type="ARBA" id="ARBA00022990"/>
    </source>
</evidence>
<keyword evidence="3" id="KW-0007">Acetylation</keyword>
<reference evidence="9" key="1">
    <citation type="journal article" date="2019" name="Int. J. Syst. Evol. Microbiol.">
        <title>The Global Catalogue of Microorganisms (GCM) 10K type strain sequencing project: providing services to taxonomists for standard genome sequencing and annotation.</title>
        <authorList>
            <consortium name="The Broad Institute Genomics Platform"/>
            <consortium name="The Broad Institute Genome Sequencing Center for Infectious Disease"/>
            <person name="Wu L."/>
            <person name="Ma J."/>
        </authorList>
    </citation>
    <scope>NUCLEOTIDE SEQUENCE [LARGE SCALE GENOMIC DNA]</scope>
    <source>
        <strain evidence="9">JCM 17810</strain>
    </source>
</reference>
<keyword evidence="2" id="KW-0378">Hydrolase</keyword>
<evidence type="ECO:0000313" key="8">
    <source>
        <dbReference type="EMBL" id="GAA4427413.1"/>
    </source>
</evidence>
<evidence type="ECO:0000259" key="7">
    <source>
        <dbReference type="Pfam" id="PF00326"/>
    </source>
</evidence>
<evidence type="ECO:0000256" key="2">
    <source>
        <dbReference type="ARBA" id="ARBA00022801"/>
    </source>
</evidence>
<evidence type="ECO:0000313" key="9">
    <source>
        <dbReference type="Proteomes" id="UP001500622"/>
    </source>
</evidence>
<evidence type="ECO:0000256" key="4">
    <source>
        <dbReference type="ARBA" id="ARBA00032284"/>
    </source>
</evidence>
<proteinExistence type="predicted"/>
<dbReference type="InterPro" id="IPR001375">
    <property type="entry name" value="Peptidase_S9_cat"/>
</dbReference>
<dbReference type="RefSeq" id="WP_425555764.1">
    <property type="nucleotide sequence ID" value="NZ_BAABGN010000011.1"/>
</dbReference>
<evidence type="ECO:0000256" key="1">
    <source>
        <dbReference type="ARBA" id="ARBA00022729"/>
    </source>
</evidence>
<evidence type="ECO:0000256" key="5">
    <source>
        <dbReference type="ARBA" id="ARBA00032596"/>
    </source>
</evidence>
<protein>
    <recommendedName>
        <fullName evidence="5">Acyl-peptide hydrolase</fullName>
    </recommendedName>
    <alternativeName>
        <fullName evidence="4">Acylaminoacyl-peptidase</fullName>
    </alternativeName>
</protein>
<keyword evidence="1" id="KW-0732">Signal</keyword>
<name>A0ABP8LEH4_9MICO</name>
<evidence type="ECO:0000256" key="6">
    <source>
        <dbReference type="ARBA" id="ARBA00045885"/>
    </source>
</evidence>
<comment type="caution">
    <text evidence="8">The sequence shown here is derived from an EMBL/GenBank/DDBJ whole genome shotgun (WGS) entry which is preliminary data.</text>
</comment>
<gene>
    <name evidence="8" type="ORF">GCM10023169_27380</name>
</gene>
<dbReference type="SUPFAM" id="SSF82171">
    <property type="entry name" value="DPP6 N-terminal domain-like"/>
    <property type="match status" value="1"/>
</dbReference>
<feature type="domain" description="Peptidase S9 prolyl oligopeptidase catalytic" evidence="7">
    <location>
        <begin position="474"/>
        <end position="683"/>
    </location>
</feature>
<dbReference type="InterPro" id="IPR029058">
    <property type="entry name" value="AB_hydrolase_fold"/>
</dbReference>
<sequence>MCRVTQPRQQSTPFHDLDEYVALPRLAGLTLSPDGTRLVTGVSVLDDDATRYVTALWEIDPGGERPAHRLTRGATGESQARFTPAGDLLFVASRPDGSDADDKPALWTIPSHGGEARVLATHPGGVEATQTGQTGVAVVVQASAMPRAAGLADEERLRKARKDKKVAAILHTGYPVRHWDHDLGPAAPRLYALTLADGGAVAGTVSAATADEPLPLRDLTPDAGTHLVRAGHDVAPDSSFLVSEWRVPEGRASLRSDLVRIDVATGARTTLLTADETVEYGSPRISPDGGLLAYVRRERSTAEHAPRPTLWLLDLTTGDSRPVAEGWDRWPGQTRWLPDSGGLLVVADEDGRAPVFHVDVASGAVTRLTDEGAYSDVVIAPDGRAAYALRSSYGYPAEVVRLDLADLSAVTVTALRAPVDRPELPGRLTEVETTAEDGTRVRSWLALPAGASAEAPAPLLLWIHGGPLGSWNAWSWRWNPWLMVAQGFAVLLPDPALSTGYGQEMIERGWARWGAEPYTDLMAATDAVVARGDIDETRTGAMGGSFGGYMANWVAGHTDRFKAIVTHASLWSLENFGPSTDAAYHWSREMSPKMQETYSPHRFVSQIRTPMLVVHGDKDYRVPIGEGLRLWYEVLASSGLPQAADGSTPHRFLYFPDENHWVLAPQHAKVWYQVVLGFLTEHVLNQTGELPELLG</sequence>
<accession>A0ABP8LEH4</accession>
<dbReference type="PANTHER" id="PTHR42776">
    <property type="entry name" value="SERINE PEPTIDASE S9 FAMILY MEMBER"/>
    <property type="match status" value="1"/>
</dbReference>
<dbReference type="Proteomes" id="UP001500622">
    <property type="component" value="Unassembled WGS sequence"/>
</dbReference>
<dbReference type="SUPFAM" id="SSF53474">
    <property type="entry name" value="alpha/beta-Hydrolases"/>
    <property type="match status" value="1"/>
</dbReference>
<dbReference type="PANTHER" id="PTHR42776:SF13">
    <property type="entry name" value="DIPEPTIDYL-PEPTIDASE 5"/>
    <property type="match status" value="1"/>
</dbReference>
<comment type="function">
    <text evidence="6">This enzyme catalyzes the hydrolysis of the N-terminal peptide bond of an N-acetylated peptide to generate an N-acetylated amino acid and a peptide with a free N-terminus. It preferentially cleaves off Ac-Ala, Ac-Met and Ac-Ser. Also, involved in the degradation of oxidized and glycated proteins.</text>
</comment>
<dbReference type="InterPro" id="IPR011042">
    <property type="entry name" value="6-blade_b-propeller_TolB-like"/>
</dbReference>
<dbReference type="PROSITE" id="PS00708">
    <property type="entry name" value="PRO_ENDOPEP_SER"/>
    <property type="match status" value="1"/>
</dbReference>
<dbReference type="Pfam" id="PF00326">
    <property type="entry name" value="Peptidase_S9"/>
    <property type="match status" value="1"/>
</dbReference>
<keyword evidence="9" id="KW-1185">Reference proteome</keyword>
<dbReference type="InterPro" id="IPR002471">
    <property type="entry name" value="Pept_S9_AS"/>
</dbReference>